<dbReference type="RefSeq" id="XP_036356354.1">
    <property type="nucleotide sequence ID" value="XM_036500461.1"/>
</dbReference>
<dbReference type="InterPro" id="IPR019749">
    <property type="entry name" value="Band_41_domain"/>
</dbReference>
<evidence type="ECO:0000256" key="1">
    <source>
        <dbReference type="PROSITE-ProRule" id="PRU00023"/>
    </source>
</evidence>
<dbReference type="GO" id="GO:0005886">
    <property type="term" value="C:plasma membrane"/>
    <property type="evidence" value="ECO:0007669"/>
    <property type="project" value="TreeGrafter"/>
</dbReference>
<keyword evidence="1" id="KW-0040">ANK repeat</keyword>
<dbReference type="PANTHER" id="PTHR13283">
    <property type="entry name" value="KREV INTERACTION TRAPPED 1-RELATED"/>
    <property type="match status" value="1"/>
</dbReference>
<dbReference type="InterPro" id="IPR002110">
    <property type="entry name" value="Ankyrin_rpt"/>
</dbReference>
<dbReference type="Gene3D" id="2.30.29.30">
    <property type="entry name" value="Pleckstrin-homology domain (PH domain)/Phosphotyrosine-binding domain (PTB)"/>
    <property type="match status" value="1"/>
</dbReference>
<proteinExistence type="predicted"/>
<feature type="domain" description="FERM" evidence="2">
    <location>
        <begin position="407"/>
        <end position="728"/>
    </location>
</feature>
<dbReference type="Pfam" id="PF24522">
    <property type="entry name" value="KRIT1_FRMD8_FERM_C"/>
    <property type="match status" value="1"/>
</dbReference>
<dbReference type="Gene3D" id="3.10.20.90">
    <property type="entry name" value="Phosphatidylinositol 3-kinase Catalytic Subunit, Chain A, domain 1"/>
    <property type="match status" value="1"/>
</dbReference>
<dbReference type="Gene3D" id="1.25.40.20">
    <property type="entry name" value="Ankyrin repeat-containing domain"/>
    <property type="match status" value="1"/>
</dbReference>
<dbReference type="RefSeq" id="XP_029658255.1">
    <property type="nucleotide sequence ID" value="XM_029802395.2"/>
</dbReference>
<sequence length="728" mass="83068">MEVVVAVIKPKKSVSSFSSREFHPSNYSILLVESKAALHAEWGKPIRSLPMFSLKRDEEPREVILNYLYQMTGEKSDGIKGERALPVRTSRDMLLNYQNNYSAMKLYCVPITHNHNNNIEKSVTANMAFFSLDIVLEGGKNFTCTPTTLTLLFTLKNWLAEKHMQSGSVRCMFRIRAEFRISVCINNPVFIPRSKEQTSADGRNTANFDALTKMLAIEKCDTVVMNPLFGSGLPYKAKTNRVVTNIYWGMGIPDYKEIIAHHQSAMESKLGMDQLWARNYPIHKCAYEGDVNGIMRLSKIPHSMKDDKGFAPIHYAAWKGHADAVVTLLRAGCSPNITNMDHQTPLHIAAMRGKPNVVDVLLEDSNIDVNARNKNNKTPYDLCCKASSPEMKRAADLLEAAMNRPSRKIEIHLMDGKQKTLNLTTGDNTTVSHFREQMLRELDLPESYGNIFSIWICSQSLELQLKLEHKPVHQLHSWKGVVKQLTEKDPEQEKPVLQWRRNAKVNLQEEQLLLSQIQHEVGINLLFQEAYHNYIYGLYPFTDQTNYFLAACLMYILGGKQDPNTVKSYCTKNLTKFLPTSKQKVKGNANYILAQYRQLLEDDSLTHTSLKLEFLKKCHTLQIYGSAFFFGTLQERANRFTPYHIGVNGFGIHLINVQAKSFPKSYMYKDISWHYQEFNINLLEIRVKSSTGSVLHLQTKQAGIIYHLMTKLSRKPGSEEQNGIKSIL</sequence>
<feature type="repeat" description="ANK" evidence="1">
    <location>
        <begin position="308"/>
        <end position="340"/>
    </location>
</feature>
<dbReference type="InterPro" id="IPR043058">
    <property type="entry name" value="NUDIX_sf"/>
</dbReference>
<dbReference type="PROSITE" id="PS50057">
    <property type="entry name" value="FERM_3"/>
    <property type="match status" value="1"/>
</dbReference>
<dbReference type="InterPro" id="IPR000299">
    <property type="entry name" value="FERM_domain"/>
</dbReference>
<evidence type="ECO:0000313" key="5">
    <source>
        <dbReference type="RefSeq" id="XP_036356354.1"/>
    </source>
</evidence>
<dbReference type="InterPro" id="IPR036770">
    <property type="entry name" value="Ankyrin_rpt-contain_sf"/>
</dbReference>
<dbReference type="InterPro" id="IPR019748">
    <property type="entry name" value="FERM_central"/>
</dbReference>
<dbReference type="InterPro" id="IPR014352">
    <property type="entry name" value="FERM/acyl-CoA-bd_prot_sf"/>
</dbReference>
<dbReference type="SUPFAM" id="SSF48403">
    <property type="entry name" value="Ankyrin repeat"/>
    <property type="match status" value="1"/>
</dbReference>
<accession>A0A6P7UA64</accession>
<dbReference type="InterPro" id="IPR051594">
    <property type="entry name" value="KRIT1/FRMD8"/>
</dbReference>
<dbReference type="AlphaFoldDB" id="A0A6P7UA64"/>
<dbReference type="GO" id="GO:0045454">
    <property type="term" value="P:cell redox homeostasis"/>
    <property type="evidence" value="ECO:0007669"/>
    <property type="project" value="TreeGrafter"/>
</dbReference>
<dbReference type="PROSITE" id="PS50297">
    <property type="entry name" value="ANK_REP_REGION"/>
    <property type="match status" value="2"/>
</dbReference>
<dbReference type="Pfam" id="PF00373">
    <property type="entry name" value="FERM_M"/>
    <property type="match status" value="1"/>
</dbReference>
<dbReference type="CDD" id="cd14473">
    <property type="entry name" value="FERM_B-lobe"/>
    <property type="match status" value="1"/>
</dbReference>
<evidence type="ECO:0000313" key="4">
    <source>
        <dbReference type="RefSeq" id="XP_029658255.1"/>
    </source>
</evidence>
<keyword evidence="3" id="KW-1185">Reference proteome</keyword>
<evidence type="ECO:0000313" key="3">
    <source>
        <dbReference type="Proteomes" id="UP000515154"/>
    </source>
</evidence>
<dbReference type="Pfam" id="PF16705">
    <property type="entry name" value="NUDIX_5"/>
    <property type="match status" value="1"/>
</dbReference>
<feature type="repeat" description="ANK" evidence="1">
    <location>
        <begin position="341"/>
        <end position="374"/>
    </location>
</feature>
<organism evidence="3 4">
    <name type="scientific">Octopus sinensis</name>
    <name type="common">East Asian common octopus</name>
    <dbReference type="NCBI Taxonomy" id="2607531"/>
    <lineage>
        <taxon>Eukaryota</taxon>
        <taxon>Metazoa</taxon>
        <taxon>Spiralia</taxon>
        <taxon>Lophotrochozoa</taxon>
        <taxon>Mollusca</taxon>
        <taxon>Cephalopoda</taxon>
        <taxon>Coleoidea</taxon>
        <taxon>Octopodiformes</taxon>
        <taxon>Octopoda</taxon>
        <taxon>Incirrata</taxon>
        <taxon>Octopodidae</taxon>
        <taxon>Octopus</taxon>
    </lineage>
</organism>
<dbReference type="InterPro" id="IPR032022">
    <property type="entry name" value="NUDIX"/>
</dbReference>
<dbReference type="SMART" id="SM00248">
    <property type="entry name" value="ANK"/>
    <property type="match status" value="3"/>
</dbReference>
<dbReference type="InterPro" id="IPR057096">
    <property type="entry name" value="KRIT1_FRMD8_FERM_C"/>
</dbReference>
<dbReference type="SUPFAM" id="SSF47031">
    <property type="entry name" value="Second domain of FERM"/>
    <property type="match status" value="1"/>
</dbReference>
<dbReference type="Pfam" id="PF12796">
    <property type="entry name" value="Ank_2"/>
    <property type="match status" value="1"/>
</dbReference>
<gene>
    <name evidence="4 5" type="primary">LOC115232494</name>
</gene>
<dbReference type="InterPro" id="IPR035963">
    <property type="entry name" value="FERM_2"/>
</dbReference>
<dbReference type="PANTHER" id="PTHR13283:SF11">
    <property type="entry name" value="KREV INTERACTION TRAPPED PROTEIN 1"/>
    <property type="match status" value="1"/>
</dbReference>
<evidence type="ECO:0000259" key="2">
    <source>
        <dbReference type="PROSITE" id="PS50057"/>
    </source>
</evidence>
<dbReference type="GO" id="GO:2000114">
    <property type="term" value="P:regulation of establishment of cell polarity"/>
    <property type="evidence" value="ECO:0007669"/>
    <property type="project" value="TreeGrafter"/>
</dbReference>
<dbReference type="KEGG" id="osn:115232494"/>
<reference evidence="4 5" key="1">
    <citation type="submission" date="2025-08" db="UniProtKB">
        <authorList>
            <consortium name="RefSeq"/>
        </authorList>
    </citation>
    <scope>IDENTIFICATION</scope>
</reference>
<dbReference type="Proteomes" id="UP000515154">
    <property type="component" value="Linkage group LG2"/>
</dbReference>
<dbReference type="Gene3D" id="1.20.80.10">
    <property type="match status" value="1"/>
</dbReference>
<dbReference type="Gene3D" id="3.30.70.2240">
    <property type="entry name" value="KRIT, N-terminal Nudix domain, NPxY motif-rich region"/>
    <property type="match status" value="1"/>
</dbReference>
<dbReference type="InterPro" id="IPR011993">
    <property type="entry name" value="PH-like_dom_sf"/>
</dbReference>
<name>A0A6P7UA64_9MOLL</name>
<protein>
    <submittedName>
        <fullName evidence="4 5">Krev interaction trapped protein 1</fullName>
    </submittedName>
</protein>
<dbReference type="PROSITE" id="PS50088">
    <property type="entry name" value="ANK_REPEAT"/>
    <property type="match status" value="2"/>
</dbReference>
<dbReference type="SMART" id="SM00295">
    <property type="entry name" value="B41"/>
    <property type="match status" value="1"/>
</dbReference>